<organism evidence="2 3">
    <name type="scientific">Kutzneria kofuensis</name>
    <dbReference type="NCBI Taxonomy" id="103725"/>
    <lineage>
        <taxon>Bacteria</taxon>
        <taxon>Bacillati</taxon>
        <taxon>Actinomycetota</taxon>
        <taxon>Actinomycetes</taxon>
        <taxon>Pseudonocardiales</taxon>
        <taxon>Pseudonocardiaceae</taxon>
        <taxon>Kutzneria</taxon>
    </lineage>
</organism>
<comment type="caution">
    <text evidence="2">The sequence shown here is derived from an EMBL/GenBank/DDBJ whole genome shotgun (WGS) entry which is preliminary data.</text>
</comment>
<accession>A0A7W9KPD0</accession>
<keyword evidence="3" id="KW-1185">Reference proteome</keyword>
<evidence type="ECO:0000313" key="3">
    <source>
        <dbReference type="Proteomes" id="UP000585638"/>
    </source>
</evidence>
<keyword evidence="1" id="KW-0812">Transmembrane</keyword>
<feature type="transmembrane region" description="Helical" evidence="1">
    <location>
        <begin position="86"/>
        <end position="106"/>
    </location>
</feature>
<name>A0A7W9KPD0_9PSEU</name>
<reference evidence="2 3" key="1">
    <citation type="submission" date="2020-08" db="EMBL/GenBank/DDBJ databases">
        <title>Sequencing the genomes of 1000 actinobacteria strains.</title>
        <authorList>
            <person name="Klenk H.-P."/>
        </authorList>
    </citation>
    <scope>NUCLEOTIDE SEQUENCE [LARGE SCALE GENOMIC DNA]</scope>
    <source>
        <strain evidence="2 3">DSM 43851</strain>
    </source>
</reference>
<evidence type="ECO:0000256" key="1">
    <source>
        <dbReference type="SAM" id="Phobius"/>
    </source>
</evidence>
<dbReference type="Proteomes" id="UP000585638">
    <property type="component" value="Unassembled WGS sequence"/>
</dbReference>
<dbReference type="RefSeq" id="WP_184867868.1">
    <property type="nucleotide sequence ID" value="NZ_BAAAWY010000023.1"/>
</dbReference>
<sequence length="112" mass="11698">MSNEDGRGGVTVRSAETSWRVAGLCAGLALAEALFFTFLGHFRHPRPLWDYGMPWVLAPAVPVPGALLGLLTGLRRPAGGRVLATVYGAFLAGVVLAAACGGVMLLDLMMSD</sequence>
<keyword evidence="1" id="KW-0472">Membrane</keyword>
<feature type="transmembrane region" description="Helical" evidence="1">
    <location>
        <begin position="54"/>
        <end position="74"/>
    </location>
</feature>
<keyword evidence="1" id="KW-1133">Transmembrane helix</keyword>
<dbReference type="EMBL" id="JACHIR010000001">
    <property type="protein sequence ID" value="MBB5896170.1"/>
    <property type="molecule type" value="Genomic_DNA"/>
</dbReference>
<protein>
    <submittedName>
        <fullName evidence="2">Uncharacterized protein</fullName>
    </submittedName>
</protein>
<feature type="transmembrane region" description="Helical" evidence="1">
    <location>
        <begin position="21"/>
        <end position="42"/>
    </location>
</feature>
<gene>
    <name evidence="2" type="ORF">BJ998_007366</name>
</gene>
<evidence type="ECO:0000313" key="2">
    <source>
        <dbReference type="EMBL" id="MBB5896170.1"/>
    </source>
</evidence>
<dbReference type="AlphaFoldDB" id="A0A7W9KPD0"/>
<proteinExistence type="predicted"/>